<feature type="transmembrane region" description="Helical" evidence="1">
    <location>
        <begin position="12"/>
        <end position="32"/>
    </location>
</feature>
<protein>
    <submittedName>
        <fullName evidence="2">Unannotated protein</fullName>
    </submittedName>
</protein>
<feature type="transmembrane region" description="Helical" evidence="1">
    <location>
        <begin position="113"/>
        <end position="134"/>
    </location>
</feature>
<dbReference type="AlphaFoldDB" id="A0A6J7NSX1"/>
<proteinExistence type="predicted"/>
<dbReference type="SUPFAM" id="SSF88723">
    <property type="entry name" value="PIN domain-like"/>
    <property type="match status" value="1"/>
</dbReference>
<keyword evidence="1" id="KW-1133">Transmembrane helix</keyword>
<dbReference type="CDD" id="cd09877">
    <property type="entry name" value="PIN_YacL-like"/>
    <property type="match status" value="1"/>
</dbReference>
<feature type="transmembrane region" description="Helical" evidence="1">
    <location>
        <begin position="44"/>
        <end position="63"/>
    </location>
</feature>
<dbReference type="InterPro" id="IPR052041">
    <property type="entry name" value="Nucleic_acid_metab_PIN/TRAM"/>
</dbReference>
<dbReference type="PANTHER" id="PTHR11603">
    <property type="entry name" value="AAA FAMILY ATPASE"/>
    <property type="match status" value="1"/>
</dbReference>
<organism evidence="2">
    <name type="scientific">freshwater metagenome</name>
    <dbReference type="NCBI Taxonomy" id="449393"/>
    <lineage>
        <taxon>unclassified sequences</taxon>
        <taxon>metagenomes</taxon>
        <taxon>ecological metagenomes</taxon>
    </lineage>
</organism>
<evidence type="ECO:0000313" key="2">
    <source>
        <dbReference type="EMBL" id="CAB4996241.1"/>
    </source>
</evidence>
<sequence length="372" mass="38351">MSASALGGMALFVEVMRGFMVLLGTAAGYWLARDLVPSSPSAGGIGAMLGVLIGYISGGLLGRTTDRVLGVVERRVARLPGPQLVVGALGGIAGAAAGTILTLPLLLHVRPAISIPVAGIATWVLGALGFRIAASHSGDLFAAAGLSTRPLVRAEAFDPRDGYLLDTSALMDGRFAGLLDSGVLRDDLFVARFVLDEIQGFADAGSEDPRARRARRGLETLEHIKSAGAVRISVLDDEMPEIAQVDAKLVALAKRLSLRLLTADAQLASVAEIQGVPTLNLRRLAADLAPAVLAGERMMLRIIKAGREPGQGVGFLDDGSMVVVNGGAASVGAEPMEIVVSSVVPNAAGRLIFAKPAVSLRETEASSGIIGE</sequence>
<reference evidence="2" key="1">
    <citation type="submission" date="2020-05" db="EMBL/GenBank/DDBJ databases">
        <authorList>
            <person name="Chiriac C."/>
            <person name="Salcher M."/>
            <person name="Ghai R."/>
            <person name="Kavagutti S V."/>
        </authorList>
    </citation>
    <scope>NUCLEOTIDE SEQUENCE</scope>
</reference>
<accession>A0A6J7NSX1</accession>
<dbReference type="EMBL" id="CAFBOR010000190">
    <property type="protein sequence ID" value="CAB4996241.1"/>
    <property type="molecule type" value="Genomic_DNA"/>
</dbReference>
<keyword evidence="1" id="KW-0812">Transmembrane</keyword>
<feature type="transmembrane region" description="Helical" evidence="1">
    <location>
        <begin position="84"/>
        <end position="107"/>
    </location>
</feature>
<name>A0A6J7NSX1_9ZZZZ</name>
<evidence type="ECO:0000256" key="1">
    <source>
        <dbReference type="SAM" id="Phobius"/>
    </source>
</evidence>
<gene>
    <name evidence="2" type="ORF">UFOPK3974_01233</name>
</gene>
<keyword evidence="1" id="KW-0472">Membrane</keyword>
<dbReference type="PANTHER" id="PTHR11603:SF147">
    <property type="entry name" value="MEMBRANE PROTEIN"/>
    <property type="match status" value="1"/>
</dbReference>
<dbReference type="Gene3D" id="3.40.50.1010">
    <property type="entry name" value="5'-nuclease"/>
    <property type="match status" value="1"/>
</dbReference>
<dbReference type="InterPro" id="IPR029060">
    <property type="entry name" value="PIN-like_dom_sf"/>
</dbReference>